<keyword evidence="3" id="KW-1015">Disulfide bond</keyword>
<dbReference type="InterPro" id="IPR002350">
    <property type="entry name" value="Kazal_dom"/>
</dbReference>
<dbReference type="PROSITE" id="PS51465">
    <property type="entry name" value="KAZAL_2"/>
    <property type="match status" value="2"/>
</dbReference>
<feature type="signal peptide" evidence="5">
    <location>
        <begin position="1"/>
        <end position="16"/>
    </location>
</feature>
<dbReference type="CDD" id="cd00104">
    <property type="entry name" value="KAZAL_FS"/>
    <property type="match status" value="2"/>
</dbReference>
<dbReference type="OrthoDB" id="126772at2759"/>
<keyword evidence="2" id="KW-0722">Serine protease inhibitor</keyword>
<gene>
    <name evidence="6" type="ORF">CTOB1V02_LOCUS8375</name>
</gene>
<dbReference type="SUPFAM" id="SSF100895">
    <property type="entry name" value="Kazal-type serine protease inhibitors"/>
    <property type="match status" value="2"/>
</dbReference>
<dbReference type="AlphaFoldDB" id="A0A7R8WF42"/>
<dbReference type="GO" id="GO:0005576">
    <property type="term" value="C:extracellular region"/>
    <property type="evidence" value="ECO:0007669"/>
    <property type="project" value="TreeGrafter"/>
</dbReference>
<proteinExistence type="predicted"/>
<dbReference type="PANTHER" id="PTHR10913">
    <property type="entry name" value="FOLLISTATIN-RELATED"/>
    <property type="match status" value="1"/>
</dbReference>
<dbReference type="InterPro" id="IPR050653">
    <property type="entry name" value="Prot_Inhib_GrowthFact_Antg"/>
</dbReference>
<organism evidence="6">
    <name type="scientific">Cyprideis torosa</name>
    <dbReference type="NCBI Taxonomy" id="163714"/>
    <lineage>
        <taxon>Eukaryota</taxon>
        <taxon>Metazoa</taxon>
        <taxon>Ecdysozoa</taxon>
        <taxon>Arthropoda</taxon>
        <taxon>Crustacea</taxon>
        <taxon>Oligostraca</taxon>
        <taxon>Ostracoda</taxon>
        <taxon>Podocopa</taxon>
        <taxon>Podocopida</taxon>
        <taxon>Cytherocopina</taxon>
        <taxon>Cytheroidea</taxon>
        <taxon>Cytherideidae</taxon>
        <taxon>Cyprideis</taxon>
    </lineage>
</organism>
<evidence type="ECO:0000256" key="2">
    <source>
        <dbReference type="ARBA" id="ARBA00022900"/>
    </source>
</evidence>
<protein>
    <submittedName>
        <fullName evidence="6">Uncharacterized protein</fullName>
    </submittedName>
</protein>
<dbReference type="InterPro" id="IPR036058">
    <property type="entry name" value="Kazal_dom_sf"/>
</dbReference>
<feature type="compositionally biased region" description="Low complexity" evidence="4">
    <location>
        <begin position="187"/>
        <end position="196"/>
    </location>
</feature>
<dbReference type="SMART" id="SM00280">
    <property type="entry name" value="KAZAL"/>
    <property type="match status" value="2"/>
</dbReference>
<evidence type="ECO:0000256" key="1">
    <source>
        <dbReference type="ARBA" id="ARBA00022690"/>
    </source>
</evidence>
<reference evidence="6" key="1">
    <citation type="submission" date="2020-11" db="EMBL/GenBank/DDBJ databases">
        <authorList>
            <person name="Tran Van P."/>
        </authorList>
    </citation>
    <scope>NUCLEOTIDE SEQUENCE</scope>
</reference>
<dbReference type="EMBL" id="OB662745">
    <property type="protein sequence ID" value="CAD7230517.1"/>
    <property type="molecule type" value="Genomic_DNA"/>
</dbReference>
<feature type="chain" id="PRO_5043725301" evidence="5">
    <location>
        <begin position="17"/>
        <end position="207"/>
    </location>
</feature>
<keyword evidence="5" id="KW-0732">Signal</keyword>
<accession>A0A7R8WF42</accession>
<evidence type="ECO:0000256" key="4">
    <source>
        <dbReference type="SAM" id="MobiDB-lite"/>
    </source>
</evidence>
<dbReference type="Pfam" id="PF00050">
    <property type="entry name" value="Kazal_1"/>
    <property type="match status" value="2"/>
</dbReference>
<sequence length="207" mass="23194">MSWFPSAILIFTVVVGDIQFLLEVHGSPQRFLGVEDFNEMDGRPFPNPDDTDMLPQRGQECNRACPRDYNPVCGTDGQDYANICLLNEERCVNNKPELFARFSGTCDSPPDPPLPEDIDNFCLNPSCMTDPDPVCGSDGVTYRNTCYFAMAYCKDRNLEFVSNGECDRIVNPIAGGGRPPRGRRPSSRTPTWRTRSATQPRTWGRGK</sequence>
<evidence type="ECO:0000256" key="3">
    <source>
        <dbReference type="ARBA" id="ARBA00023157"/>
    </source>
</evidence>
<dbReference type="PANTHER" id="PTHR10913:SF45">
    <property type="entry name" value="FOLLISTATIN, ISOFORM A-RELATED"/>
    <property type="match status" value="1"/>
</dbReference>
<name>A0A7R8WF42_9CRUS</name>
<feature type="region of interest" description="Disordered" evidence="4">
    <location>
        <begin position="172"/>
        <end position="207"/>
    </location>
</feature>
<dbReference type="Gene3D" id="3.30.60.30">
    <property type="match status" value="2"/>
</dbReference>
<evidence type="ECO:0000256" key="5">
    <source>
        <dbReference type="SAM" id="SignalP"/>
    </source>
</evidence>
<evidence type="ECO:0000313" key="6">
    <source>
        <dbReference type="EMBL" id="CAD7230517.1"/>
    </source>
</evidence>
<keyword evidence="1" id="KW-0646">Protease inhibitor</keyword>